<name>A0AAV9IC78_9RHOD</name>
<dbReference type="AlphaFoldDB" id="A0AAV9IC78"/>
<sequence>MTTAMPSFVCSFPFSTCRYCRRRSLVELRTRQFCVRGRVARINPAILWLQCVDAEKTAQPQTEESFSQVKQLLESTKKLGKLRIIVTNDACVMESICTTEKLFYAQGPNQALYANLIDTSLNLDLHIKLEAIGAVRFEQGVSRTPSKDPTYIIRWLGKDHTTVVLSMFLQWDKEPRDISSERIEEWKKLKEEYCQNSPTYVFQ</sequence>
<dbReference type="Proteomes" id="UP001300502">
    <property type="component" value="Unassembled WGS sequence"/>
</dbReference>
<gene>
    <name evidence="1" type="ORF">GAYE_SCF07G2901</name>
</gene>
<dbReference type="InterPro" id="IPR053733">
    <property type="entry name" value="Heme_Transport_Util_sf"/>
</dbReference>
<proteinExistence type="predicted"/>
<protein>
    <submittedName>
        <fullName evidence="1">Uncharacterized protein</fullName>
    </submittedName>
</protein>
<accession>A0AAV9IC78</accession>
<dbReference type="Gene3D" id="3.40.1570.10">
    <property type="entry name" value="HemS/ChuS/ChuX like domains"/>
    <property type="match status" value="1"/>
</dbReference>
<comment type="caution">
    <text evidence="1">The sequence shown here is derived from an EMBL/GenBank/DDBJ whole genome shotgun (WGS) entry which is preliminary data.</text>
</comment>
<dbReference type="InterPro" id="IPR010413">
    <property type="entry name" value="HutX-like"/>
</dbReference>
<evidence type="ECO:0000313" key="1">
    <source>
        <dbReference type="EMBL" id="KAK4524997.1"/>
    </source>
</evidence>
<dbReference type="EMBL" id="JANCYU010000027">
    <property type="protein sequence ID" value="KAK4524997.1"/>
    <property type="molecule type" value="Genomic_DNA"/>
</dbReference>
<reference evidence="1 2" key="1">
    <citation type="submission" date="2022-07" db="EMBL/GenBank/DDBJ databases">
        <title>Genome-wide signatures of adaptation to extreme environments.</title>
        <authorList>
            <person name="Cho C.H."/>
            <person name="Yoon H.S."/>
        </authorList>
    </citation>
    <scope>NUCLEOTIDE SEQUENCE [LARGE SCALE GENOMIC DNA]</scope>
    <source>
        <strain evidence="1 2">108.79 E11</strain>
    </source>
</reference>
<keyword evidence="2" id="KW-1185">Reference proteome</keyword>
<dbReference type="Pfam" id="PF06228">
    <property type="entry name" value="ChuX_HutX"/>
    <property type="match status" value="1"/>
</dbReference>
<evidence type="ECO:0000313" key="2">
    <source>
        <dbReference type="Proteomes" id="UP001300502"/>
    </source>
</evidence>
<organism evidence="1 2">
    <name type="scientific">Galdieria yellowstonensis</name>
    <dbReference type="NCBI Taxonomy" id="3028027"/>
    <lineage>
        <taxon>Eukaryota</taxon>
        <taxon>Rhodophyta</taxon>
        <taxon>Bangiophyceae</taxon>
        <taxon>Galdieriales</taxon>
        <taxon>Galdieriaceae</taxon>
        <taxon>Galdieria</taxon>
    </lineage>
</organism>
<dbReference type="SUPFAM" id="SSF144064">
    <property type="entry name" value="Heme iron utilization protein-like"/>
    <property type="match status" value="1"/>
</dbReference>